<evidence type="ECO:0000256" key="1">
    <source>
        <dbReference type="SAM" id="MobiDB-lite"/>
    </source>
</evidence>
<dbReference type="KEGG" id="fmr:Fuma_01899"/>
<accession>A0A1P8WE25</accession>
<proteinExistence type="predicted"/>
<keyword evidence="2" id="KW-1133">Transmembrane helix</keyword>
<keyword evidence="2" id="KW-0472">Membrane</keyword>
<gene>
    <name evidence="3" type="ORF">Fuma_01899</name>
</gene>
<dbReference type="AlphaFoldDB" id="A0A1P8WE25"/>
<evidence type="ECO:0000313" key="4">
    <source>
        <dbReference type="Proteomes" id="UP000187735"/>
    </source>
</evidence>
<protein>
    <recommendedName>
        <fullName evidence="5">Transmembrane protein</fullName>
    </recommendedName>
</protein>
<name>A0A1P8WE25_9PLAN</name>
<feature type="transmembrane region" description="Helical" evidence="2">
    <location>
        <begin position="45"/>
        <end position="65"/>
    </location>
</feature>
<organism evidence="3 4">
    <name type="scientific">Fuerstiella marisgermanici</name>
    <dbReference type="NCBI Taxonomy" id="1891926"/>
    <lineage>
        <taxon>Bacteria</taxon>
        <taxon>Pseudomonadati</taxon>
        <taxon>Planctomycetota</taxon>
        <taxon>Planctomycetia</taxon>
        <taxon>Planctomycetales</taxon>
        <taxon>Planctomycetaceae</taxon>
        <taxon>Fuerstiella</taxon>
    </lineage>
</organism>
<feature type="transmembrane region" description="Helical" evidence="2">
    <location>
        <begin position="12"/>
        <end position="33"/>
    </location>
</feature>
<dbReference type="Proteomes" id="UP000187735">
    <property type="component" value="Chromosome"/>
</dbReference>
<dbReference type="OrthoDB" id="215409at2"/>
<keyword evidence="4" id="KW-1185">Reference proteome</keyword>
<dbReference type="RefSeq" id="WP_077023931.1">
    <property type="nucleotide sequence ID" value="NZ_CP017641.1"/>
</dbReference>
<evidence type="ECO:0000256" key="2">
    <source>
        <dbReference type="SAM" id="Phobius"/>
    </source>
</evidence>
<feature type="region of interest" description="Disordered" evidence="1">
    <location>
        <begin position="76"/>
        <end position="119"/>
    </location>
</feature>
<keyword evidence="2" id="KW-0812">Transmembrane</keyword>
<reference evidence="3 4" key="1">
    <citation type="journal article" date="2016" name="Front. Microbiol.">
        <title>Fuerstia marisgermanicae gen. nov., sp. nov., an Unusual Member of the Phylum Planctomycetes from the German Wadden Sea.</title>
        <authorList>
            <person name="Kohn T."/>
            <person name="Heuer A."/>
            <person name="Jogler M."/>
            <person name="Vollmers J."/>
            <person name="Boedeker C."/>
            <person name="Bunk B."/>
            <person name="Rast P."/>
            <person name="Borchert D."/>
            <person name="Glockner I."/>
            <person name="Freese H.M."/>
            <person name="Klenk H.P."/>
            <person name="Overmann J."/>
            <person name="Kaster A.K."/>
            <person name="Rohde M."/>
            <person name="Wiegand S."/>
            <person name="Jogler C."/>
        </authorList>
    </citation>
    <scope>NUCLEOTIDE SEQUENCE [LARGE SCALE GENOMIC DNA]</scope>
    <source>
        <strain evidence="3 4">NH11</strain>
    </source>
</reference>
<dbReference type="EMBL" id="CP017641">
    <property type="protein sequence ID" value="APZ92289.1"/>
    <property type="molecule type" value="Genomic_DNA"/>
</dbReference>
<feature type="compositionally biased region" description="Low complexity" evidence="1">
    <location>
        <begin position="99"/>
        <end position="119"/>
    </location>
</feature>
<sequence>MTLPNRDTYRNVIFFAVAVSVALIALCVTDLFANYPFQPFMGQTAFDVAFLISSAILLYMCWHTWHDLDLGNQPPRQLNVSESTQYGTFSGRTSERPRATSAGARRGNRSGSGHRATVS</sequence>
<evidence type="ECO:0008006" key="5">
    <source>
        <dbReference type="Google" id="ProtNLM"/>
    </source>
</evidence>
<evidence type="ECO:0000313" key="3">
    <source>
        <dbReference type="EMBL" id="APZ92289.1"/>
    </source>
</evidence>
<feature type="compositionally biased region" description="Polar residues" evidence="1">
    <location>
        <begin position="76"/>
        <end position="92"/>
    </location>
</feature>